<dbReference type="GeneID" id="78274991"/>
<evidence type="ECO:0000256" key="1">
    <source>
        <dbReference type="SAM" id="Phobius"/>
    </source>
</evidence>
<dbReference type="RefSeq" id="WP_076340881.1">
    <property type="nucleotide sequence ID" value="NZ_CAPDDE010000011.1"/>
</dbReference>
<keyword evidence="1" id="KW-1133">Transmembrane helix</keyword>
<evidence type="ECO:0000313" key="3">
    <source>
        <dbReference type="Proteomes" id="UP000186705"/>
    </source>
</evidence>
<evidence type="ECO:0000313" key="2">
    <source>
        <dbReference type="EMBL" id="OLU47254.1"/>
    </source>
</evidence>
<keyword evidence="3" id="KW-1185">Reference proteome</keyword>
<feature type="transmembrane region" description="Helical" evidence="1">
    <location>
        <begin position="61"/>
        <end position="94"/>
    </location>
</feature>
<protein>
    <recommendedName>
        <fullName evidence="4">DUF3784 domain-containing protein</fullName>
    </recommendedName>
</protein>
<sequence>MDNLGFMTCLPFSLFFLSMGLVFSTLKGKAVTLLSQFNSLSKEEQKKYNKEQISKTQAKTFYVWTFLLGIGAIASYFISTYIGILAFLTWLFLFLKDAKNTPEQNFRKYSKKRKETE</sequence>
<dbReference type="AlphaFoldDB" id="A0A1U7NP49"/>
<dbReference type="InterPro" id="IPR017259">
    <property type="entry name" value="UCP037672"/>
</dbReference>
<dbReference type="STRING" id="1862672.BO225_03390"/>
<reference evidence="2 3" key="1">
    <citation type="submission" date="2016-11" db="EMBL/GenBank/DDBJ databases">
        <title>Description of two novel members of the family Erysipelotrichaceae: Ileibacterium lipovorans gen. nov., sp. nov. and Dubosiella newyorkensis, gen. nov., sp. nov.</title>
        <authorList>
            <person name="Cox L.M."/>
            <person name="Sohn J."/>
            <person name="Tyrrell K.L."/>
            <person name="Citron D.M."/>
            <person name="Lawson P.A."/>
            <person name="Patel N.B."/>
            <person name="Iizumi T."/>
            <person name="Perez-Perez G.I."/>
            <person name="Goldstein E.J."/>
            <person name="Blaser M.J."/>
        </authorList>
    </citation>
    <scope>NUCLEOTIDE SEQUENCE [LARGE SCALE GENOMIC DNA]</scope>
    <source>
        <strain evidence="2 3">NYU-BL-A4</strain>
    </source>
</reference>
<dbReference type="EMBL" id="MPKA01000053">
    <property type="protein sequence ID" value="OLU47254.1"/>
    <property type="molecule type" value="Genomic_DNA"/>
</dbReference>
<keyword evidence="1" id="KW-0812">Transmembrane</keyword>
<evidence type="ECO:0008006" key="4">
    <source>
        <dbReference type="Google" id="ProtNLM"/>
    </source>
</evidence>
<name>A0A1U7NP49_9FIRM</name>
<dbReference type="Pfam" id="PF12650">
    <property type="entry name" value="DUF3784"/>
    <property type="match status" value="1"/>
</dbReference>
<organism evidence="2 3">
    <name type="scientific">Dubosiella newyorkensis</name>
    <dbReference type="NCBI Taxonomy" id="1862672"/>
    <lineage>
        <taxon>Bacteria</taxon>
        <taxon>Bacillati</taxon>
        <taxon>Bacillota</taxon>
        <taxon>Erysipelotrichia</taxon>
        <taxon>Erysipelotrichales</taxon>
        <taxon>Erysipelotrichaceae</taxon>
        <taxon>Dubosiella</taxon>
    </lineage>
</organism>
<accession>A0A1U7NP49</accession>
<dbReference type="OrthoDB" id="2082701at2"/>
<dbReference type="Proteomes" id="UP000186705">
    <property type="component" value="Unassembled WGS sequence"/>
</dbReference>
<keyword evidence="1" id="KW-0472">Membrane</keyword>
<proteinExistence type="predicted"/>
<comment type="caution">
    <text evidence="2">The sequence shown here is derived from an EMBL/GenBank/DDBJ whole genome shotgun (WGS) entry which is preliminary data.</text>
</comment>
<gene>
    <name evidence="2" type="ORF">BO225_03390</name>
</gene>